<protein>
    <submittedName>
        <fullName evidence="1">Uncharacterized protein</fullName>
    </submittedName>
</protein>
<sequence length="137" mass="14999">MRIGSESVFVLGICLLIFIIVMNTGGSCFKYENYSNMNTNNSYASIYTPPPNVSHWSQPTLLIVPNEPLTQGVIDIVSRPKQPIPLPNGQLDMFATTSFSPKCCPNSFSNSMGCACMTLEQKAYLAQRGGNNVPPLF</sequence>
<evidence type="ECO:0000313" key="1">
    <source>
        <dbReference type="EMBL" id="QHT83186.1"/>
    </source>
</evidence>
<reference evidence="1" key="1">
    <citation type="journal article" date="2020" name="Nature">
        <title>Giant virus diversity and host interactions through global metagenomics.</title>
        <authorList>
            <person name="Schulz F."/>
            <person name="Roux S."/>
            <person name="Paez-Espino D."/>
            <person name="Jungbluth S."/>
            <person name="Walsh D.A."/>
            <person name="Denef V.J."/>
            <person name="McMahon K.D."/>
            <person name="Konstantinidis K.T."/>
            <person name="Eloe-Fadrosh E.A."/>
            <person name="Kyrpides N.C."/>
            <person name="Woyke T."/>
        </authorList>
    </citation>
    <scope>NUCLEOTIDE SEQUENCE</scope>
    <source>
        <strain evidence="1">GVMAG-M-3300023184-167</strain>
    </source>
</reference>
<accession>A0A6C0HSR6</accession>
<dbReference type="AlphaFoldDB" id="A0A6C0HSR6"/>
<dbReference type="EMBL" id="MN740006">
    <property type="protein sequence ID" value="QHT83186.1"/>
    <property type="molecule type" value="Genomic_DNA"/>
</dbReference>
<organism evidence="1">
    <name type="scientific">viral metagenome</name>
    <dbReference type="NCBI Taxonomy" id="1070528"/>
    <lineage>
        <taxon>unclassified sequences</taxon>
        <taxon>metagenomes</taxon>
        <taxon>organismal metagenomes</taxon>
    </lineage>
</organism>
<proteinExistence type="predicted"/>
<name>A0A6C0HSR6_9ZZZZ</name>
<dbReference type="PROSITE" id="PS51257">
    <property type="entry name" value="PROKAR_LIPOPROTEIN"/>
    <property type="match status" value="1"/>
</dbReference>